<protein>
    <submittedName>
        <fullName evidence="1">5642_t:CDS:1</fullName>
    </submittedName>
</protein>
<feature type="non-terminal residue" evidence="1">
    <location>
        <position position="1"/>
    </location>
</feature>
<feature type="non-terminal residue" evidence="1">
    <location>
        <position position="67"/>
    </location>
</feature>
<evidence type="ECO:0000313" key="2">
    <source>
        <dbReference type="Proteomes" id="UP000789366"/>
    </source>
</evidence>
<evidence type="ECO:0000313" key="1">
    <source>
        <dbReference type="EMBL" id="CAG8734937.1"/>
    </source>
</evidence>
<gene>
    <name evidence="1" type="ORF">SPELUC_LOCUS13379</name>
</gene>
<accession>A0ACA9Q3P8</accession>
<name>A0ACA9Q3P8_9GLOM</name>
<sequence length="67" mass="7013">AIFFITILAIPMENLDALSQQFKQVESRQTSFCPDSCNCTGAGSCTLSGCSTTVPQTCAGCVVFRGG</sequence>
<keyword evidence="2" id="KW-1185">Reference proteome</keyword>
<reference evidence="1" key="1">
    <citation type="submission" date="2021-06" db="EMBL/GenBank/DDBJ databases">
        <authorList>
            <person name="Kallberg Y."/>
            <person name="Tangrot J."/>
            <person name="Rosling A."/>
        </authorList>
    </citation>
    <scope>NUCLEOTIDE SEQUENCE</scope>
    <source>
        <strain evidence="1">28 12/20/2015</strain>
    </source>
</reference>
<comment type="caution">
    <text evidence="1">The sequence shown here is derived from an EMBL/GenBank/DDBJ whole genome shotgun (WGS) entry which is preliminary data.</text>
</comment>
<dbReference type="EMBL" id="CAJVPW010035090">
    <property type="protein sequence ID" value="CAG8734937.1"/>
    <property type="molecule type" value="Genomic_DNA"/>
</dbReference>
<organism evidence="1 2">
    <name type="scientific">Cetraspora pellucida</name>
    <dbReference type="NCBI Taxonomy" id="1433469"/>
    <lineage>
        <taxon>Eukaryota</taxon>
        <taxon>Fungi</taxon>
        <taxon>Fungi incertae sedis</taxon>
        <taxon>Mucoromycota</taxon>
        <taxon>Glomeromycotina</taxon>
        <taxon>Glomeromycetes</taxon>
        <taxon>Diversisporales</taxon>
        <taxon>Gigasporaceae</taxon>
        <taxon>Cetraspora</taxon>
    </lineage>
</organism>
<proteinExistence type="predicted"/>
<dbReference type="Proteomes" id="UP000789366">
    <property type="component" value="Unassembled WGS sequence"/>
</dbReference>